<evidence type="ECO:0000259" key="5">
    <source>
        <dbReference type="Pfam" id="PF25023"/>
    </source>
</evidence>
<dbReference type="InterPro" id="IPR031325">
    <property type="entry name" value="RHS_repeat"/>
</dbReference>
<sequence>MRIREVIRRSAAVSGLLCALWLMLPASAAYAAPCGQVSYDDGGPGKSPALPGFPATDPCAKQAHTGTAAVAAGAALAAAAAAAAGIGRGRVPDPAELAAGPEAAAPPPPAAAGIGQAADGNAHCRTGGDPVDVVSGQMITDATDTELPGLLPLLLRRAYASGYPGGRLYGPGWSSTLDQRLEFDTRGIHYFGDDAQTLRYPYPAQPGQSVLPAEGARWPLHWDPDGTIRIEDPHRGLTRHFTAATQPALHLLSALSDRNGHRVTFHRDGDAPVLVEHSAGYRVAIDTATTPAGPRTTGLRLLNGPDDARGTVLRRFDYDDLGRLTAVTDPTGVPFHYVYDQHHRITSWTDRNGFTYGYRYDDSGRVIHGIGPQGHLSATFEYHPLRRCTIVTDSLGGRTEYHYDRHHHITRTVDPLGNSVLTESDRYGRLLAHTDELGHTTRYTLDDHGNPTRIERPDGASLRLRYNELHLLTEVTGPDGASWHYTYDPQGNLRTETDPTGARTTHTYDAFGRPTAITDALGHVQHIHTNPAGLPLAITDPLGHTTHALRDAFGRVTELRDPLGHRTILEWTPSGQLACRTHPDGAVERWHYDAEGNQTVHESAEGAFTATTYGPFGTPTTRTAPDGARYTFAHDTELRLRQVTNPQGLTWTYHYDAAGRPHSETDFDGRTLTYTHDPAGRLTSRTNALGQTITYQYDQLGRLTTKDSDGVLTTYTHDTYGNLHQAAGPDAALTRHHDSLGRLTSETINGRTITHTYDPLGRRTSRTTPTGALSTWAYDPAGRPTSLTTSSHTFTLEHDPLGRETARHFGQGLTLTQTWDLTGRLSTGTLTDPTRTLHHRSHTYRRDGYLTTLTDSATGTRAFDLDRAGRLTAVHAANWTERYAYDPAGNQTEADWPSHHPGSEARGPRAYTGARISHAGSVRYEHDAQGRVILRQRTRPSRKPDTWHYTWDAEDRLTSVTTPDGTRWHYHYDPLGRRTTKQRLSADGELTERTDFTWDGFTLAEQTTTPTTGPGNPVTLTWDHDGLRPIAQTERIALSQHEVDQRFFAIVTDLVGTPTHLIDESGTTAWHSRATLWGTTAWSTDSTAYTPLRFPGQYFDPETGFHYNIHRHYDPETGRYASPDPLGLVPDPSPFAYVHNPHTWMDPLGLASCAKQGWEQKADFSSTRTMSKKYDAHAHDFLNSPGNRNNAALKAFEESMRKHMTARDTKIYRYNYHGQGQAVGFIDPQTLRMVMLHSDGRFWSGWILSDKQFSGIVDKGFLA</sequence>
<dbReference type="PANTHER" id="PTHR32305">
    <property type="match status" value="1"/>
</dbReference>
<dbReference type="NCBIfam" id="TIGR03696">
    <property type="entry name" value="Rhs_assc_core"/>
    <property type="match status" value="1"/>
</dbReference>
<dbReference type="NCBIfam" id="TIGR01643">
    <property type="entry name" value="YD_repeat_2x"/>
    <property type="match status" value="13"/>
</dbReference>
<dbReference type="InterPro" id="IPR038233">
    <property type="entry name" value="Colicin_D/E5_nuclease"/>
</dbReference>
<keyword evidence="3" id="KW-0732">Signal</keyword>
<evidence type="ECO:0000256" key="1">
    <source>
        <dbReference type="ARBA" id="ARBA00022737"/>
    </source>
</evidence>
<dbReference type="RefSeq" id="WP_109279805.1">
    <property type="nucleotide sequence ID" value="NZ_JBFAUK010000026.1"/>
</dbReference>
<dbReference type="Pfam" id="PF05593">
    <property type="entry name" value="RHS_repeat"/>
    <property type="match status" value="6"/>
</dbReference>
<feature type="signal peptide" evidence="3">
    <location>
        <begin position="1"/>
        <end position="31"/>
    </location>
</feature>
<comment type="caution">
    <text evidence="6">The sequence shown here is derived from an EMBL/GenBank/DDBJ whole genome shotgun (WGS) entry which is preliminary data.</text>
</comment>
<dbReference type="SUPFAM" id="SSF102824">
    <property type="entry name" value="Colicin D/E5 nuclease domain"/>
    <property type="match status" value="1"/>
</dbReference>
<feature type="domain" description="DUF6531" evidence="4">
    <location>
        <begin position="128"/>
        <end position="200"/>
    </location>
</feature>
<dbReference type="InterPro" id="IPR045351">
    <property type="entry name" value="DUF6531"/>
</dbReference>
<dbReference type="InterPro" id="IPR022385">
    <property type="entry name" value="Rhs_assc_core"/>
</dbReference>
<feature type="compositionally biased region" description="Low complexity" evidence="2">
    <location>
        <begin position="93"/>
        <end position="103"/>
    </location>
</feature>
<dbReference type="Gene3D" id="2.180.10.10">
    <property type="entry name" value="RHS repeat-associated core"/>
    <property type="match status" value="3"/>
</dbReference>
<keyword evidence="7" id="KW-1185">Reference proteome</keyword>
<protein>
    <submittedName>
        <fullName evidence="6">RHS repeat-associated core domain-containing protein</fullName>
    </submittedName>
</protein>
<name>A0ABV3K4C4_STRON</name>
<organism evidence="6 7">
    <name type="scientific">Streptomyces orinoci</name>
    <name type="common">Streptoverticillium orinoci</name>
    <dbReference type="NCBI Taxonomy" id="67339"/>
    <lineage>
        <taxon>Bacteria</taxon>
        <taxon>Bacillati</taxon>
        <taxon>Actinomycetota</taxon>
        <taxon>Actinomycetes</taxon>
        <taxon>Kitasatosporales</taxon>
        <taxon>Streptomycetaceae</taxon>
        <taxon>Streptomyces</taxon>
    </lineage>
</organism>
<accession>A0ABV3K4C4</accession>
<gene>
    <name evidence="6" type="ORF">AB0L16_26875</name>
</gene>
<dbReference type="Pfam" id="PF20148">
    <property type="entry name" value="DUF6531"/>
    <property type="match status" value="1"/>
</dbReference>
<evidence type="ECO:0000256" key="3">
    <source>
        <dbReference type="SAM" id="SignalP"/>
    </source>
</evidence>
<dbReference type="PANTHER" id="PTHR32305:SF15">
    <property type="entry name" value="PROTEIN RHSA-RELATED"/>
    <property type="match status" value="1"/>
</dbReference>
<dbReference type="Proteomes" id="UP001552594">
    <property type="component" value="Unassembled WGS sequence"/>
</dbReference>
<feature type="domain" description="Teneurin-like YD-shell" evidence="5">
    <location>
        <begin position="309"/>
        <end position="431"/>
    </location>
</feature>
<evidence type="ECO:0000313" key="7">
    <source>
        <dbReference type="Proteomes" id="UP001552594"/>
    </source>
</evidence>
<feature type="region of interest" description="Disordered" evidence="2">
    <location>
        <begin position="93"/>
        <end position="126"/>
    </location>
</feature>
<proteinExistence type="predicted"/>
<feature type="compositionally biased region" description="Low complexity" evidence="2">
    <location>
        <begin position="111"/>
        <end position="121"/>
    </location>
</feature>
<reference evidence="6 7" key="1">
    <citation type="submission" date="2024-06" db="EMBL/GenBank/DDBJ databases">
        <title>The Natural Products Discovery Center: Release of the First 8490 Sequenced Strains for Exploring Actinobacteria Biosynthetic Diversity.</title>
        <authorList>
            <person name="Kalkreuter E."/>
            <person name="Kautsar S.A."/>
            <person name="Yang D."/>
            <person name="Bader C.D."/>
            <person name="Teijaro C.N."/>
            <person name="Fluegel L."/>
            <person name="Davis C.M."/>
            <person name="Simpson J.R."/>
            <person name="Lauterbach L."/>
            <person name="Steele A.D."/>
            <person name="Gui C."/>
            <person name="Meng S."/>
            <person name="Li G."/>
            <person name="Viehrig K."/>
            <person name="Ye F."/>
            <person name="Su P."/>
            <person name="Kiefer A.F."/>
            <person name="Nichols A."/>
            <person name="Cepeda A.J."/>
            <person name="Yan W."/>
            <person name="Fan B."/>
            <person name="Jiang Y."/>
            <person name="Adhikari A."/>
            <person name="Zheng C.-J."/>
            <person name="Schuster L."/>
            <person name="Cowan T.M."/>
            <person name="Smanski M.J."/>
            <person name="Chevrette M.G."/>
            <person name="De Carvalho L.P.S."/>
            <person name="Shen B."/>
        </authorList>
    </citation>
    <scope>NUCLEOTIDE SEQUENCE [LARGE SCALE GENOMIC DNA]</scope>
    <source>
        <strain evidence="6 7">NPDC052347</strain>
    </source>
</reference>
<dbReference type="EMBL" id="JBFAUK010000026">
    <property type="protein sequence ID" value="MEV5510017.1"/>
    <property type="molecule type" value="Genomic_DNA"/>
</dbReference>
<keyword evidence="1" id="KW-0677">Repeat</keyword>
<dbReference type="Pfam" id="PF25023">
    <property type="entry name" value="TEN_YD-shell"/>
    <property type="match status" value="2"/>
</dbReference>
<dbReference type="InterPro" id="IPR006530">
    <property type="entry name" value="YD"/>
</dbReference>
<evidence type="ECO:0000259" key="4">
    <source>
        <dbReference type="Pfam" id="PF20148"/>
    </source>
</evidence>
<dbReference type="InterPro" id="IPR037178">
    <property type="entry name" value="ColicinD_C_sf"/>
</dbReference>
<dbReference type="InterPro" id="IPR050708">
    <property type="entry name" value="T6SS_VgrG/RHS"/>
</dbReference>
<dbReference type="InterPro" id="IPR056823">
    <property type="entry name" value="TEN-like_YD-shell"/>
</dbReference>
<evidence type="ECO:0000313" key="6">
    <source>
        <dbReference type="EMBL" id="MEV5510017.1"/>
    </source>
</evidence>
<feature type="domain" description="Teneurin-like YD-shell" evidence="5">
    <location>
        <begin position="1045"/>
        <end position="1124"/>
    </location>
</feature>
<dbReference type="Gene3D" id="3.10.450.200">
    <property type="match status" value="1"/>
</dbReference>
<feature type="chain" id="PRO_5047498116" evidence="3">
    <location>
        <begin position="32"/>
        <end position="1263"/>
    </location>
</feature>
<feature type="region of interest" description="Disordered" evidence="2">
    <location>
        <begin position="754"/>
        <end position="773"/>
    </location>
</feature>
<evidence type="ECO:0000256" key="2">
    <source>
        <dbReference type="SAM" id="MobiDB-lite"/>
    </source>
</evidence>